<organism evidence="1 2">
    <name type="scientific">Duganella vulcania</name>
    <dbReference type="NCBI Taxonomy" id="2692166"/>
    <lineage>
        <taxon>Bacteria</taxon>
        <taxon>Pseudomonadati</taxon>
        <taxon>Pseudomonadota</taxon>
        <taxon>Betaproteobacteria</taxon>
        <taxon>Burkholderiales</taxon>
        <taxon>Oxalobacteraceae</taxon>
        <taxon>Telluria group</taxon>
        <taxon>Duganella</taxon>
    </lineage>
</organism>
<dbReference type="SUPFAM" id="SSF109854">
    <property type="entry name" value="DinB/YfiT-like putative metalloenzymes"/>
    <property type="match status" value="1"/>
</dbReference>
<accession>A0A845FZU1</accession>
<evidence type="ECO:0000313" key="1">
    <source>
        <dbReference type="EMBL" id="MYM86860.1"/>
    </source>
</evidence>
<dbReference type="AlphaFoldDB" id="A0A845FZU1"/>
<protein>
    <submittedName>
        <fullName evidence="1">DUF1993 family protein</fullName>
    </submittedName>
</protein>
<evidence type="ECO:0000313" key="2">
    <source>
        <dbReference type="Proteomes" id="UP000470302"/>
    </source>
</evidence>
<dbReference type="Proteomes" id="UP000470302">
    <property type="component" value="Unassembled WGS sequence"/>
</dbReference>
<dbReference type="Gene3D" id="1.20.120.450">
    <property type="entry name" value="dinb family like domain"/>
    <property type="match status" value="1"/>
</dbReference>
<dbReference type="InterPro" id="IPR018531">
    <property type="entry name" value="DUF1993"/>
</dbReference>
<dbReference type="PANTHER" id="PTHR36922">
    <property type="entry name" value="BLL2446 PROTEIN"/>
    <property type="match status" value="1"/>
</dbReference>
<dbReference type="EMBL" id="WWCW01000013">
    <property type="protein sequence ID" value="MYM86860.1"/>
    <property type="molecule type" value="Genomic_DNA"/>
</dbReference>
<proteinExistence type="predicted"/>
<dbReference type="RefSeq" id="WP_117014258.1">
    <property type="nucleotide sequence ID" value="NZ_WWCW01000013.1"/>
</dbReference>
<dbReference type="Pfam" id="PF09351">
    <property type="entry name" value="DUF1993"/>
    <property type="match status" value="1"/>
</dbReference>
<reference evidence="1 2" key="1">
    <citation type="submission" date="2020-01" db="EMBL/GenBank/DDBJ databases">
        <title>Novel species isolated from a subtropical stream in China.</title>
        <authorList>
            <person name="Lu H."/>
        </authorList>
    </citation>
    <scope>NUCLEOTIDE SEQUENCE [LARGE SCALE GENOMIC DNA]</scope>
    <source>
        <strain evidence="1 2">FT82W</strain>
    </source>
</reference>
<sequence>MSLSMHRVSVPVFVRGLKVLSELLKKAEAYAEQHGSVPDALISARLADDMLPLSAQVQRASDTSKLSVERLSGVPAPKFEDNETSFAQLQQRIADTIAYLDSVAESDFAGSEARAIKLNFGSFQPEFKGDDYLLTFALPNFFFHIATAHDILRNQGVPVGKRDYLGPYA</sequence>
<dbReference type="PANTHER" id="PTHR36922:SF1">
    <property type="entry name" value="DUF1993 DOMAIN-CONTAINING PROTEIN"/>
    <property type="match status" value="1"/>
</dbReference>
<dbReference type="InterPro" id="IPR034660">
    <property type="entry name" value="DinB/YfiT-like"/>
</dbReference>
<comment type="caution">
    <text evidence="1">The sequence shown here is derived from an EMBL/GenBank/DDBJ whole genome shotgun (WGS) entry which is preliminary data.</text>
</comment>
<gene>
    <name evidence="1" type="ORF">GTP91_06630</name>
</gene>
<name>A0A845FZU1_9BURK</name>